<evidence type="ECO:0000313" key="9">
    <source>
        <dbReference type="Proteomes" id="UP000442105"/>
    </source>
</evidence>
<dbReference type="OrthoDB" id="1075130at2"/>
<evidence type="ECO:0000313" key="10">
    <source>
        <dbReference type="Proteomes" id="UP000480425"/>
    </source>
</evidence>
<evidence type="ECO:0000313" key="2">
    <source>
        <dbReference type="EMBL" id="MCW4156720.1"/>
    </source>
</evidence>
<accession>A0A229I4L5</accession>
<organism evidence="4 10">
    <name type="scientific">Segatella copri</name>
    <dbReference type="NCBI Taxonomy" id="165179"/>
    <lineage>
        <taxon>Bacteria</taxon>
        <taxon>Pseudomonadati</taxon>
        <taxon>Bacteroidota</taxon>
        <taxon>Bacteroidia</taxon>
        <taxon>Bacteroidales</taxon>
        <taxon>Prevotellaceae</taxon>
        <taxon>Segatella</taxon>
    </lineage>
</organism>
<protein>
    <submittedName>
        <fullName evidence="4">LytTR family transcriptional regulator</fullName>
    </submittedName>
</protein>
<reference evidence="6 7" key="1">
    <citation type="submission" date="2017-07" db="EMBL/GenBank/DDBJ databases">
        <title>Draft genome sequence of Prevotella copri isolated from the gut of healthy adult Indian.</title>
        <authorList>
            <person name="Das B."/>
            <person name="Bag S."/>
            <person name="Ghosh T.S."/>
        </authorList>
    </citation>
    <scope>NUCLEOTIDE SEQUENCE [LARGE SCALE GENOMIC DNA]</scope>
    <source>
        <strain evidence="6 7">Indica</strain>
    </source>
</reference>
<dbReference type="EMBL" id="VZCW01000302">
    <property type="protein sequence ID" value="MQN13461.1"/>
    <property type="molecule type" value="Genomic_DNA"/>
</dbReference>
<dbReference type="GO" id="GO:0003677">
    <property type="term" value="F:DNA binding"/>
    <property type="evidence" value="ECO:0007669"/>
    <property type="project" value="InterPro"/>
</dbReference>
<proteinExistence type="predicted"/>
<comment type="caution">
    <text evidence="4">The sequence shown here is derived from an EMBL/GenBank/DDBJ whole genome shotgun (WGS) entry which is preliminary data.</text>
</comment>
<reference evidence="8 9" key="2">
    <citation type="submission" date="2019-09" db="EMBL/GenBank/DDBJ databases">
        <title>Distinct polysaccharide growth profiles of human intestinal Prevotella copri isolates.</title>
        <authorList>
            <person name="Fehlner-Peach H."/>
            <person name="Magnabosco C."/>
            <person name="Raghavan V."/>
            <person name="Scher J.U."/>
            <person name="Tett A."/>
            <person name="Cox L.M."/>
            <person name="Gottsegen C."/>
            <person name="Watters A."/>
            <person name="Wiltshire- Gordon J.D."/>
            <person name="Segata N."/>
            <person name="Bonneau R."/>
            <person name="Littman D.R."/>
        </authorList>
    </citation>
    <scope>NUCLEOTIDE SEQUENCE [LARGE SCALE GENOMIC DNA]</scope>
    <source>
        <strain evidence="4">IA622</strain>
        <strain evidence="10">iA622</strain>
        <strain evidence="8">iAA108</strain>
        <strain evidence="5">IAA108</strain>
        <strain evidence="9">iAQ1179</strain>
        <strain evidence="3">IAQ1179</strain>
    </source>
</reference>
<dbReference type="EMBL" id="VZCB01000013">
    <property type="protein sequence ID" value="MQN79655.1"/>
    <property type="molecule type" value="Genomic_DNA"/>
</dbReference>
<dbReference type="EMBL" id="JAPDVH010000001">
    <property type="protein sequence ID" value="MCW4156720.1"/>
    <property type="molecule type" value="Genomic_DNA"/>
</dbReference>
<gene>
    <name evidence="6" type="ORF">CFT61_10875</name>
    <name evidence="4" type="ORF">F7D73_01470</name>
    <name evidence="5" type="ORF">F7D74_06045</name>
    <name evidence="3" type="ORF">F7D95_11760</name>
    <name evidence="2" type="ORF">ONT23_14545</name>
</gene>
<dbReference type="EMBL" id="NMPZ01000017">
    <property type="protein sequence ID" value="OXL43462.1"/>
    <property type="molecule type" value="Genomic_DNA"/>
</dbReference>
<feature type="domain" description="HTH LytTR-type" evidence="1">
    <location>
        <begin position="11"/>
        <end position="117"/>
    </location>
</feature>
<evidence type="ECO:0000313" key="8">
    <source>
        <dbReference type="Proteomes" id="UP000421408"/>
    </source>
</evidence>
<dbReference type="Proteomes" id="UP000421408">
    <property type="component" value="Unassembled WGS sequence"/>
</dbReference>
<dbReference type="AlphaFoldDB" id="A0A229I4L5"/>
<evidence type="ECO:0000313" key="7">
    <source>
        <dbReference type="Proteomes" id="UP000215155"/>
    </source>
</evidence>
<name>A0A229I4L5_9BACT</name>
<reference evidence="2" key="3">
    <citation type="submission" date="2022-11" db="EMBL/GenBank/DDBJ databases">
        <title>Genomic repertoires linked with pathogenic potency of arthritogenic Prevotella copri isolated from the gut of rheumatoid arthritis patients.</title>
        <authorList>
            <person name="Nii T."/>
            <person name="Maeda Y."/>
            <person name="Motooka D."/>
            <person name="Naito M."/>
            <person name="Matsumoto Y."/>
            <person name="Ogawa T."/>
            <person name="Oguro-Igashira E."/>
            <person name="Kishikawa T."/>
            <person name="Yamashita M."/>
            <person name="Koizumi S."/>
            <person name="Kurakawa T."/>
            <person name="Okumura R."/>
            <person name="Kayama H."/>
            <person name="Murakami M."/>
            <person name="Sakaguchi T."/>
            <person name="Das B."/>
            <person name="Nakamura S."/>
            <person name="Okada Y."/>
            <person name="Kumanogoh A."/>
            <person name="Takeda K."/>
        </authorList>
    </citation>
    <scope>NUCLEOTIDE SEQUENCE</scope>
    <source>
        <strain evidence="2">H012_8</strain>
    </source>
</reference>
<evidence type="ECO:0000259" key="1">
    <source>
        <dbReference type="SMART" id="SM00850"/>
    </source>
</evidence>
<dbReference type="EMBL" id="VZCC01000032">
    <property type="protein sequence ID" value="MQN83549.1"/>
    <property type="molecule type" value="Genomic_DNA"/>
</dbReference>
<sequence length="122" mass="14136">MEEYLIISNANFLLRVASEQIAYVCSEGSYCNLRLTNGDEYTFSFNLVVFEKKIVEQLAQTAHFFARVGRNYIINSQHIFSINLNTSELVLYNERFCEKFTLHVSKEPLKQLKALLDNSIKS</sequence>
<dbReference type="Proteomes" id="UP000480425">
    <property type="component" value="Unassembled WGS sequence"/>
</dbReference>
<dbReference type="Proteomes" id="UP001209168">
    <property type="component" value="Unassembled WGS sequence"/>
</dbReference>
<dbReference type="Proteomes" id="UP000442105">
    <property type="component" value="Unassembled WGS sequence"/>
</dbReference>
<dbReference type="Gene3D" id="2.40.50.1020">
    <property type="entry name" value="LytTr DNA-binding domain"/>
    <property type="match status" value="1"/>
</dbReference>
<dbReference type="Proteomes" id="UP000215155">
    <property type="component" value="Unassembled WGS sequence"/>
</dbReference>
<evidence type="ECO:0000313" key="4">
    <source>
        <dbReference type="EMBL" id="MQN79655.1"/>
    </source>
</evidence>
<dbReference type="SMART" id="SM00850">
    <property type="entry name" value="LytTR"/>
    <property type="match status" value="1"/>
</dbReference>
<evidence type="ECO:0000313" key="6">
    <source>
        <dbReference type="EMBL" id="OXL43462.1"/>
    </source>
</evidence>
<dbReference type="RefSeq" id="WP_089544447.1">
    <property type="nucleotide sequence ID" value="NZ_CABOGV010000010.1"/>
</dbReference>
<dbReference type="InterPro" id="IPR007492">
    <property type="entry name" value="LytTR_DNA-bd_dom"/>
</dbReference>
<evidence type="ECO:0000313" key="5">
    <source>
        <dbReference type="EMBL" id="MQN83549.1"/>
    </source>
</evidence>
<evidence type="ECO:0000313" key="3">
    <source>
        <dbReference type="EMBL" id="MQN13461.1"/>
    </source>
</evidence>
<dbReference type="Pfam" id="PF04397">
    <property type="entry name" value="LytTR"/>
    <property type="match status" value="1"/>
</dbReference>